<keyword evidence="1" id="KW-0863">Zinc-finger</keyword>
<gene>
    <name evidence="4" type="ORF">CHYS00102_LOCUS682</name>
</gene>
<dbReference type="SMART" id="SM00355">
    <property type="entry name" value="ZnF_C2H2"/>
    <property type="match status" value="2"/>
</dbReference>
<evidence type="ECO:0000313" key="4">
    <source>
        <dbReference type="EMBL" id="CAD8873524.1"/>
    </source>
</evidence>
<dbReference type="Gene3D" id="3.30.160.60">
    <property type="entry name" value="Classic Zinc Finger"/>
    <property type="match status" value="1"/>
</dbReference>
<name>A0A7S1B343_9STRA</name>
<sequence length="596" mass="69055">MCNFIGFLLLKSGVLLLTQKFISTDDGFIDYGAFVNFASIQERPCAVHNRLICVECVEYVRCQEPHRFCESFQSVSGRNICICGAYRWMHQMVPRRYNMPHRPDLQKIFDLIIKPDFGSLASVKPTAQDSINSFTNWFLQKRYASKKYADDINLYCRGTNGGRGTKHDFVKSTQVLKRKYLNCFKKNVPKDIDRKGRQITRRHSWPSESKTLFNYINETDESNFVIVTKNKQRIRSASLGCNICLDTASCHKICYDMKTEPRRIKCSFKEQNHRTIKRLVCDHPGCGLAFANISSLIQHAKSHLLMKRLAVGMPDTDQYFRRYWPESSSWLSSSQCQPAVVQYRCPVERCDKVFGNLPDLTRHLKMGHTKGNLLRLIDILEGKDDHFRWVGGNFMVVPPFSMPRNVHLEICKFHMSLNKKCPRCQDILRSKGPKPPVKLHQAVELFESVIDCNTTIERKIVFELHDKEKTCFVKLPNFKEIRRAEFQSLCEDSQGKCFAAVSFMFSSTDLKNLSDDAESKLRMIHADKSNEMFLSEDVEWIKISDICGSCYTLSCERETFTISKEMKEPFTCDTSVKFCRYSFKLSNKMLLLSKRS</sequence>
<feature type="domain" description="C2H2-type" evidence="3">
    <location>
        <begin position="279"/>
        <end position="308"/>
    </location>
</feature>
<dbReference type="EMBL" id="HBFR01001083">
    <property type="protein sequence ID" value="CAD8873524.1"/>
    <property type="molecule type" value="Transcribed_RNA"/>
</dbReference>
<keyword evidence="1" id="KW-0862">Zinc</keyword>
<evidence type="ECO:0000256" key="2">
    <source>
        <dbReference type="SAM" id="SignalP"/>
    </source>
</evidence>
<proteinExistence type="predicted"/>
<dbReference type="InterPro" id="IPR036236">
    <property type="entry name" value="Znf_C2H2_sf"/>
</dbReference>
<keyword evidence="2" id="KW-0732">Signal</keyword>
<dbReference type="SUPFAM" id="SSF57667">
    <property type="entry name" value="beta-beta-alpha zinc fingers"/>
    <property type="match status" value="1"/>
</dbReference>
<dbReference type="PROSITE" id="PS00028">
    <property type="entry name" value="ZINC_FINGER_C2H2_1"/>
    <property type="match status" value="2"/>
</dbReference>
<dbReference type="PROSITE" id="PS50157">
    <property type="entry name" value="ZINC_FINGER_C2H2_2"/>
    <property type="match status" value="2"/>
</dbReference>
<accession>A0A7S1B343</accession>
<dbReference type="GO" id="GO:0008270">
    <property type="term" value="F:zinc ion binding"/>
    <property type="evidence" value="ECO:0007669"/>
    <property type="project" value="UniProtKB-KW"/>
</dbReference>
<dbReference type="AlphaFoldDB" id="A0A7S1B343"/>
<keyword evidence="1" id="KW-0479">Metal-binding</keyword>
<dbReference type="InterPro" id="IPR013087">
    <property type="entry name" value="Znf_C2H2_type"/>
</dbReference>
<evidence type="ECO:0000259" key="3">
    <source>
        <dbReference type="PROSITE" id="PS50157"/>
    </source>
</evidence>
<reference evidence="4" key="1">
    <citation type="submission" date="2021-01" db="EMBL/GenBank/DDBJ databases">
        <authorList>
            <person name="Corre E."/>
            <person name="Pelletier E."/>
            <person name="Niang G."/>
            <person name="Scheremetjew M."/>
            <person name="Finn R."/>
            <person name="Kale V."/>
            <person name="Holt S."/>
            <person name="Cochrane G."/>
            <person name="Meng A."/>
            <person name="Brown T."/>
            <person name="Cohen L."/>
        </authorList>
    </citation>
    <scope>NUCLEOTIDE SEQUENCE</scope>
    <source>
        <strain evidence="4">308</strain>
    </source>
</reference>
<feature type="domain" description="C2H2-type" evidence="3">
    <location>
        <begin position="343"/>
        <end position="373"/>
    </location>
</feature>
<evidence type="ECO:0000256" key="1">
    <source>
        <dbReference type="PROSITE-ProRule" id="PRU00042"/>
    </source>
</evidence>
<organism evidence="4">
    <name type="scientific">Corethron hystrix</name>
    <dbReference type="NCBI Taxonomy" id="216773"/>
    <lineage>
        <taxon>Eukaryota</taxon>
        <taxon>Sar</taxon>
        <taxon>Stramenopiles</taxon>
        <taxon>Ochrophyta</taxon>
        <taxon>Bacillariophyta</taxon>
        <taxon>Coscinodiscophyceae</taxon>
        <taxon>Corethrophycidae</taxon>
        <taxon>Corethrales</taxon>
        <taxon>Corethraceae</taxon>
        <taxon>Corethron</taxon>
    </lineage>
</organism>
<feature type="chain" id="PRO_5030571644" description="C2H2-type domain-containing protein" evidence="2">
    <location>
        <begin position="25"/>
        <end position="596"/>
    </location>
</feature>
<feature type="signal peptide" evidence="2">
    <location>
        <begin position="1"/>
        <end position="24"/>
    </location>
</feature>
<protein>
    <recommendedName>
        <fullName evidence="3">C2H2-type domain-containing protein</fullName>
    </recommendedName>
</protein>